<accession>A0A4Y2KJF5</accession>
<comment type="caution">
    <text evidence="1">The sequence shown here is derived from an EMBL/GenBank/DDBJ whole genome shotgun (WGS) entry which is preliminary data.</text>
</comment>
<sequence>MVPSRPIFTGSVYVHDRCVCGDEGDPNHYATVIRPFHFKKLSAENLSTCCVNIVQNKRSLARLMNIKKILHERWHDIIID</sequence>
<reference evidence="1 2" key="1">
    <citation type="journal article" date="2019" name="Sci. Rep.">
        <title>Orb-weaving spider Araneus ventricosus genome elucidates the spidroin gene catalogue.</title>
        <authorList>
            <person name="Kono N."/>
            <person name="Nakamura H."/>
            <person name="Ohtoshi R."/>
            <person name="Moran D.A.P."/>
            <person name="Shinohara A."/>
            <person name="Yoshida Y."/>
            <person name="Fujiwara M."/>
            <person name="Mori M."/>
            <person name="Tomita M."/>
            <person name="Arakawa K."/>
        </authorList>
    </citation>
    <scope>NUCLEOTIDE SEQUENCE [LARGE SCALE GENOMIC DNA]</scope>
</reference>
<dbReference type="EMBL" id="BGPR01004640">
    <property type="protein sequence ID" value="GBN01697.1"/>
    <property type="molecule type" value="Genomic_DNA"/>
</dbReference>
<evidence type="ECO:0000313" key="2">
    <source>
        <dbReference type="Proteomes" id="UP000499080"/>
    </source>
</evidence>
<proteinExistence type="predicted"/>
<dbReference type="Proteomes" id="UP000499080">
    <property type="component" value="Unassembled WGS sequence"/>
</dbReference>
<organism evidence="1 2">
    <name type="scientific">Araneus ventricosus</name>
    <name type="common">Orbweaver spider</name>
    <name type="synonym">Epeira ventricosa</name>
    <dbReference type="NCBI Taxonomy" id="182803"/>
    <lineage>
        <taxon>Eukaryota</taxon>
        <taxon>Metazoa</taxon>
        <taxon>Ecdysozoa</taxon>
        <taxon>Arthropoda</taxon>
        <taxon>Chelicerata</taxon>
        <taxon>Arachnida</taxon>
        <taxon>Araneae</taxon>
        <taxon>Araneomorphae</taxon>
        <taxon>Entelegynae</taxon>
        <taxon>Araneoidea</taxon>
        <taxon>Araneidae</taxon>
        <taxon>Araneus</taxon>
    </lineage>
</organism>
<keyword evidence="2" id="KW-1185">Reference proteome</keyword>
<protein>
    <submittedName>
        <fullName evidence="1">Uncharacterized protein</fullName>
    </submittedName>
</protein>
<evidence type="ECO:0000313" key="1">
    <source>
        <dbReference type="EMBL" id="GBN01697.1"/>
    </source>
</evidence>
<gene>
    <name evidence="1" type="ORF">AVEN_134273_1</name>
</gene>
<name>A0A4Y2KJF5_ARAVE</name>
<dbReference type="AlphaFoldDB" id="A0A4Y2KJF5"/>